<keyword evidence="8" id="KW-0732">Signal</keyword>
<keyword evidence="11" id="KW-0472">Membrane</keyword>
<feature type="compositionally biased region" description="Polar residues" evidence="12">
    <location>
        <begin position="73"/>
        <end position="91"/>
    </location>
</feature>
<dbReference type="GO" id="GO:0005793">
    <property type="term" value="C:endoplasmic reticulum-Golgi intermediate compartment"/>
    <property type="evidence" value="ECO:0007669"/>
    <property type="project" value="TreeGrafter"/>
</dbReference>
<gene>
    <name evidence="14" type="primary">jg26948</name>
    <name evidence="14" type="ORF">PAEG_LOCUS6820</name>
</gene>
<dbReference type="EMBL" id="CAKXAJ010020597">
    <property type="protein sequence ID" value="CAH2223671.1"/>
    <property type="molecule type" value="Genomic_DNA"/>
</dbReference>
<keyword evidence="9" id="KW-0677">Repeat</keyword>
<dbReference type="GO" id="GO:0070062">
    <property type="term" value="C:extracellular exosome"/>
    <property type="evidence" value="ECO:0007669"/>
    <property type="project" value="TreeGrafter"/>
</dbReference>
<dbReference type="OrthoDB" id="5982823at2759"/>
<evidence type="ECO:0000313" key="14">
    <source>
        <dbReference type="EMBL" id="CAH2223671.1"/>
    </source>
</evidence>
<accession>A0A8S4QVB2</accession>
<evidence type="ECO:0000256" key="3">
    <source>
        <dbReference type="ARBA" id="ARBA00004555"/>
    </source>
</evidence>
<protein>
    <submittedName>
        <fullName evidence="14">Jg26948 protein</fullName>
    </submittedName>
</protein>
<evidence type="ECO:0000256" key="2">
    <source>
        <dbReference type="ARBA" id="ARBA00004496"/>
    </source>
</evidence>
<dbReference type="AlphaFoldDB" id="A0A8S4QVB2"/>
<name>A0A8S4QVB2_9NEOP</name>
<keyword evidence="10" id="KW-0333">Golgi apparatus</keyword>
<dbReference type="InterPro" id="IPR040250">
    <property type="entry name" value="Nucleobindin"/>
</dbReference>
<dbReference type="GO" id="GO:0005509">
    <property type="term" value="F:calcium ion binding"/>
    <property type="evidence" value="ECO:0007669"/>
    <property type="project" value="TreeGrafter"/>
</dbReference>
<evidence type="ECO:0000256" key="8">
    <source>
        <dbReference type="ARBA" id="ARBA00022729"/>
    </source>
</evidence>
<proteinExistence type="predicted"/>
<evidence type="ECO:0000259" key="13">
    <source>
        <dbReference type="Pfam" id="PF25434"/>
    </source>
</evidence>
<dbReference type="PANTHER" id="PTHR19237:SF20">
    <property type="entry name" value="NUCLEOBINDIN 1"/>
    <property type="match status" value="1"/>
</dbReference>
<organism evidence="14 15">
    <name type="scientific">Pararge aegeria aegeria</name>
    <dbReference type="NCBI Taxonomy" id="348720"/>
    <lineage>
        <taxon>Eukaryota</taxon>
        <taxon>Metazoa</taxon>
        <taxon>Ecdysozoa</taxon>
        <taxon>Arthropoda</taxon>
        <taxon>Hexapoda</taxon>
        <taxon>Insecta</taxon>
        <taxon>Pterygota</taxon>
        <taxon>Neoptera</taxon>
        <taxon>Endopterygota</taxon>
        <taxon>Lepidoptera</taxon>
        <taxon>Glossata</taxon>
        <taxon>Ditrysia</taxon>
        <taxon>Papilionoidea</taxon>
        <taxon>Nymphalidae</taxon>
        <taxon>Satyrinae</taxon>
        <taxon>Satyrini</taxon>
        <taxon>Parargina</taxon>
        <taxon>Pararge</taxon>
    </lineage>
</organism>
<keyword evidence="15" id="KW-1185">Reference proteome</keyword>
<keyword evidence="6" id="KW-0964">Secreted</keyword>
<feature type="non-terminal residue" evidence="14">
    <location>
        <position position="1"/>
    </location>
</feature>
<dbReference type="GO" id="GO:0005794">
    <property type="term" value="C:Golgi apparatus"/>
    <property type="evidence" value="ECO:0007669"/>
    <property type="project" value="UniProtKB-SubCell"/>
</dbReference>
<feature type="region of interest" description="Disordered" evidence="12">
    <location>
        <begin position="69"/>
        <end position="91"/>
    </location>
</feature>
<dbReference type="Pfam" id="PF25434">
    <property type="entry name" value="NUCB1_N"/>
    <property type="match status" value="1"/>
</dbReference>
<evidence type="ECO:0000313" key="15">
    <source>
        <dbReference type="Proteomes" id="UP000838756"/>
    </source>
</evidence>
<keyword evidence="7" id="KW-0597">Phosphoprotein</keyword>
<evidence type="ECO:0000256" key="12">
    <source>
        <dbReference type="SAM" id="MobiDB-lite"/>
    </source>
</evidence>
<dbReference type="Proteomes" id="UP000838756">
    <property type="component" value="Unassembled WGS sequence"/>
</dbReference>
<comment type="subcellular location">
    <subcellularLocation>
        <location evidence="2">Cytoplasm</location>
    </subcellularLocation>
    <subcellularLocation>
        <location evidence="3">Golgi apparatus</location>
    </subcellularLocation>
    <subcellularLocation>
        <location evidence="1">Membrane</location>
    </subcellularLocation>
    <subcellularLocation>
        <location evidence="4">Secreted</location>
    </subcellularLocation>
</comment>
<sequence>AEYTEYHRYLKEVVQALESDPEFREKLEKADEEDVRSGKIAEHLDFVNHNVRSRLDEIKRRELERLRHLATKVRNSNTPSQKSNIQGRSSI</sequence>
<evidence type="ECO:0000256" key="7">
    <source>
        <dbReference type="ARBA" id="ARBA00022553"/>
    </source>
</evidence>
<comment type="caution">
    <text evidence="14">The sequence shown here is derived from an EMBL/GenBank/DDBJ whole genome shotgun (WGS) entry which is preliminary data.</text>
</comment>
<reference evidence="14" key="1">
    <citation type="submission" date="2022-03" db="EMBL/GenBank/DDBJ databases">
        <authorList>
            <person name="Lindestad O."/>
        </authorList>
    </citation>
    <scope>NUCLEOTIDE SEQUENCE</scope>
</reference>
<dbReference type="GO" id="GO:0016020">
    <property type="term" value="C:membrane"/>
    <property type="evidence" value="ECO:0007669"/>
    <property type="project" value="UniProtKB-SubCell"/>
</dbReference>
<dbReference type="InterPro" id="IPR057576">
    <property type="entry name" value="NUCB1_N"/>
</dbReference>
<evidence type="ECO:0000256" key="9">
    <source>
        <dbReference type="ARBA" id="ARBA00022737"/>
    </source>
</evidence>
<feature type="domain" description="NUCB1-like N-terminal" evidence="13">
    <location>
        <begin position="3"/>
        <end position="79"/>
    </location>
</feature>
<evidence type="ECO:0000256" key="6">
    <source>
        <dbReference type="ARBA" id="ARBA00022525"/>
    </source>
</evidence>
<evidence type="ECO:0000256" key="5">
    <source>
        <dbReference type="ARBA" id="ARBA00022490"/>
    </source>
</evidence>
<evidence type="ECO:0000256" key="10">
    <source>
        <dbReference type="ARBA" id="ARBA00023034"/>
    </source>
</evidence>
<evidence type="ECO:0000256" key="1">
    <source>
        <dbReference type="ARBA" id="ARBA00004370"/>
    </source>
</evidence>
<evidence type="ECO:0000256" key="11">
    <source>
        <dbReference type="ARBA" id="ARBA00023136"/>
    </source>
</evidence>
<keyword evidence="5" id="KW-0963">Cytoplasm</keyword>
<evidence type="ECO:0000256" key="4">
    <source>
        <dbReference type="ARBA" id="ARBA00004613"/>
    </source>
</evidence>
<dbReference type="PANTHER" id="PTHR19237">
    <property type="entry name" value="NUCLEOBINDIN"/>
    <property type="match status" value="1"/>
</dbReference>